<keyword evidence="6" id="KW-0539">Nucleus</keyword>
<evidence type="ECO:0000313" key="9">
    <source>
        <dbReference type="EMBL" id="KIX01753.1"/>
    </source>
</evidence>
<dbReference type="EMBL" id="KN847481">
    <property type="protein sequence ID" value="KIX01753.1"/>
    <property type="molecule type" value="Genomic_DNA"/>
</dbReference>
<dbReference type="HOGENOM" id="CLU_007091_0_2_1"/>
<feature type="region of interest" description="Disordered" evidence="7">
    <location>
        <begin position="56"/>
        <end position="114"/>
    </location>
</feature>
<dbReference type="GO" id="GO:0008270">
    <property type="term" value="F:zinc ion binding"/>
    <property type="evidence" value="ECO:0007669"/>
    <property type="project" value="InterPro"/>
</dbReference>
<dbReference type="Gene3D" id="4.10.240.10">
    <property type="entry name" value="Zn(2)-C6 fungal-type DNA-binding domain"/>
    <property type="match status" value="1"/>
</dbReference>
<feature type="domain" description="Zn(2)-C6 fungal-type" evidence="8">
    <location>
        <begin position="33"/>
        <end position="64"/>
    </location>
</feature>
<keyword evidence="1" id="KW-0479">Metal-binding</keyword>
<keyword evidence="10" id="KW-1185">Reference proteome</keyword>
<dbReference type="GO" id="GO:0005634">
    <property type="term" value="C:nucleus"/>
    <property type="evidence" value="ECO:0007669"/>
    <property type="project" value="TreeGrafter"/>
</dbReference>
<feature type="region of interest" description="Disordered" evidence="7">
    <location>
        <begin position="1"/>
        <end position="28"/>
    </location>
</feature>
<dbReference type="OrthoDB" id="5414787at2759"/>
<evidence type="ECO:0000256" key="4">
    <source>
        <dbReference type="ARBA" id="ARBA00023125"/>
    </source>
</evidence>
<organism evidence="9 10">
    <name type="scientific">Rhinocladiella mackenziei CBS 650.93</name>
    <dbReference type="NCBI Taxonomy" id="1442369"/>
    <lineage>
        <taxon>Eukaryota</taxon>
        <taxon>Fungi</taxon>
        <taxon>Dikarya</taxon>
        <taxon>Ascomycota</taxon>
        <taxon>Pezizomycotina</taxon>
        <taxon>Eurotiomycetes</taxon>
        <taxon>Chaetothyriomycetidae</taxon>
        <taxon>Chaetothyriales</taxon>
        <taxon>Herpotrichiellaceae</taxon>
        <taxon>Rhinocladiella</taxon>
    </lineage>
</organism>
<dbReference type="Pfam" id="PF00172">
    <property type="entry name" value="Zn_clus"/>
    <property type="match status" value="1"/>
</dbReference>
<dbReference type="PANTHER" id="PTHR31944:SF131">
    <property type="entry name" value="HEME-RESPONSIVE ZINC FINGER TRANSCRIPTION FACTOR HAP1"/>
    <property type="match status" value="1"/>
</dbReference>
<dbReference type="AlphaFoldDB" id="A0A0D2GTT8"/>
<evidence type="ECO:0000259" key="8">
    <source>
        <dbReference type="PROSITE" id="PS50048"/>
    </source>
</evidence>
<evidence type="ECO:0000256" key="6">
    <source>
        <dbReference type="ARBA" id="ARBA00023242"/>
    </source>
</evidence>
<evidence type="ECO:0000256" key="3">
    <source>
        <dbReference type="ARBA" id="ARBA00023015"/>
    </source>
</evidence>
<dbReference type="GO" id="GO:0000978">
    <property type="term" value="F:RNA polymerase II cis-regulatory region sequence-specific DNA binding"/>
    <property type="evidence" value="ECO:0007669"/>
    <property type="project" value="TreeGrafter"/>
</dbReference>
<dbReference type="GeneID" id="25297551"/>
<keyword evidence="2" id="KW-0862">Zinc</keyword>
<dbReference type="PROSITE" id="PS00463">
    <property type="entry name" value="ZN2_CY6_FUNGAL_1"/>
    <property type="match status" value="1"/>
</dbReference>
<dbReference type="STRING" id="1442369.A0A0D2GTT8"/>
<keyword evidence="3" id="KW-0805">Transcription regulation</keyword>
<reference evidence="9 10" key="1">
    <citation type="submission" date="2015-01" db="EMBL/GenBank/DDBJ databases">
        <title>The Genome Sequence of Rhinocladiella mackenzie CBS 650.93.</title>
        <authorList>
            <consortium name="The Broad Institute Genomics Platform"/>
            <person name="Cuomo C."/>
            <person name="de Hoog S."/>
            <person name="Gorbushina A."/>
            <person name="Stielow B."/>
            <person name="Teixiera M."/>
            <person name="Abouelleil A."/>
            <person name="Chapman S.B."/>
            <person name="Priest M."/>
            <person name="Young S.K."/>
            <person name="Wortman J."/>
            <person name="Nusbaum C."/>
            <person name="Birren B."/>
        </authorList>
    </citation>
    <scope>NUCLEOTIDE SEQUENCE [LARGE SCALE GENOMIC DNA]</scope>
    <source>
        <strain evidence="9 10">CBS 650.93</strain>
    </source>
</reference>
<dbReference type="PROSITE" id="PS50048">
    <property type="entry name" value="ZN2_CY6_FUNGAL_2"/>
    <property type="match status" value="1"/>
</dbReference>
<dbReference type="PANTHER" id="PTHR31944">
    <property type="entry name" value="HEME-RESPONSIVE ZINC FINGER TRANSCRIPTION FACTOR HAP1"/>
    <property type="match status" value="1"/>
</dbReference>
<dbReference type="Proteomes" id="UP000053617">
    <property type="component" value="Unassembled WGS sequence"/>
</dbReference>
<keyword evidence="5" id="KW-0804">Transcription</keyword>
<keyword evidence="4" id="KW-0238">DNA-binding</keyword>
<sequence>MHHDESALPESSHVRQPDQDPQSATRRPRPVISCLECRRKKLKCDRTHPCQQCVKVGRPGRCHFQPGQEPEPSTTYSRGTLRKRRRLNSPNAENADGGFLDRREPLRGSPSPAKRGVVEDLQHRVMMLENALFAKDAQWDAETSADYTPLDHARNHTDEAETPSKFDQISSQFKDACSFMTKLQIESDNPDIVNLRAQIKNLHYMIETHNHRRRLLPLPALSIKRRPLDLPPFQVCETLAILYFDNMEHCFRILHWPEFSEQLKLLFTDGVGERACRFGFIPQLVGVLSIASTLGTHQECEAATSYTIVQHPSALKFMNDFLQELRPRQRYLLPALQVKMLIMMCKWMVLDPMDDLFRLNGTLLRDALVMKMDQDPSTLDGITIFEGELRRRNWMTIVECDLMLSILCKLPCMVPPYTAKPPRNINDEEIFDGIEVLPQSRPMEEWTDSLCQYVLTQSFPRRLAACKQMDTPGRVKVDDVLLHTRYLEKVLQDLPPPLRFSYSGDQASKTPPRLMARMELDISIRRPLLHLYSYFASAPDVRQEVTAGFLQSCLMLTTFQDLFDPRYSEINVPRPEGYWDFFYNVYRHEIGQAILGLCLEIKRLNSKTRTDNLGSDAAVPPNVTQNDMFKIPAYTTGSMIQAVKDTLEPMRRRIAHPGAKLKDIFYFEVILTSLLSEHLGENKEGPILKALEGLVRGCQDQLEQDHVPIIVAPGPGNLPGSPESAAHTSSSRGVGFDPSWADFPDFDLFEPLTSQDLFPNDTT</sequence>
<gene>
    <name evidence="9" type="ORF">Z518_09480</name>
</gene>
<dbReference type="RefSeq" id="XP_013268889.1">
    <property type="nucleotide sequence ID" value="XM_013413435.1"/>
</dbReference>
<protein>
    <submittedName>
        <fullName evidence="9">Rhinocladiella mackenziei CBS 650.93 unplaced genomic scaffold supercont1.7, whole genome shotgun sequence</fullName>
    </submittedName>
</protein>
<evidence type="ECO:0000313" key="10">
    <source>
        <dbReference type="Proteomes" id="UP000053617"/>
    </source>
</evidence>
<dbReference type="GO" id="GO:0001228">
    <property type="term" value="F:DNA-binding transcription activator activity, RNA polymerase II-specific"/>
    <property type="evidence" value="ECO:0007669"/>
    <property type="project" value="TreeGrafter"/>
</dbReference>
<dbReference type="CDD" id="cd12148">
    <property type="entry name" value="fungal_TF_MHR"/>
    <property type="match status" value="1"/>
</dbReference>
<name>A0A0D2GTT8_9EURO</name>
<dbReference type="CDD" id="cd00067">
    <property type="entry name" value="GAL4"/>
    <property type="match status" value="1"/>
</dbReference>
<dbReference type="InterPro" id="IPR036864">
    <property type="entry name" value="Zn2-C6_fun-type_DNA-bd_sf"/>
</dbReference>
<dbReference type="VEuPathDB" id="FungiDB:Z518_09480"/>
<evidence type="ECO:0000256" key="2">
    <source>
        <dbReference type="ARBA" id="ARBA00022833"/>
    </source>
</evidence>
<proteinExistence type="predicted"/>
<feature type="region of interest" description="Disordered" evidence="7">
    <location>
        <begin position="713"/>
        <end position="733"/>
    </location>
</feature>
<evidence type="ECO:0000256" key="5">
    <source>
        <dbReference type="ARBA" id="ARBA00023163"/>
    </source>
</evidence>
<evidence type="ECO:0000256" key="7">
    <source>
        <dbReference type="SAM" id="MobiDB-lite"/>
    </source>
</evidence>
<dbReference type="InterPro" id="IPR001138">
    <property type="entry name" value="Zn2Cys6_DnaBD"/>
</dbReference>
<dbReference type="SMART" id="SM00066">
    <property type="entry name" value="GAL4"/>
    <property type="match status" value="1"/>
</dbReference>
<feature type="compositionally biased region" description="Basic and acidic residues" evidence="7">
    <location>
        <begin position="1"/>
        <end position="18"/>
    </location>
</feature>
<dbReference type="InterPro" id="IPR051430">
    <property type="entry name" value="Fungal_TF_Env_Response"/>
</dbReference>
<accession>A0A0D2GTT8</accession>
<evidence type="ECO:0000256" key="1">
    <source>
        <dbReference type="ARBA" id="ARBA00022723"/>
    </source>
</evidence>
<dbReference type="SUPFAM" id="SSF57701">
    <property type="entry name" value="Zn2/Cys6 DNA-binding domain"/>
    <property type="match status" value="1"/>
</dbReference>